<dbReference type="InterPro" id="IPR032828">
    <property type="entry name" value="PolyA_RNA-bd"/>
</dbReference>
<keyword evidence="5" id="KW-0819">tRNA processing</keyword>
<comment type="similarity">
    <text evidence="2 12">Belongs to the tRNA nucleotidyltransferase/poly(A) polymerase family.</text>
</comment>
<keyword evidence="4 12" id="KW-0808">Transferase</keyword>
<evidence type="ECO:0000256" key="8">
    <source>
        <dbReference type="ARBA" id="ARBA00022741"/>
    </source>
</evidence>
<evidence type="ECO:0000256" key="3">
    <source>
        <dbReference type="ARBA" id="ARBA00022555"/>
    </source>
</evidence>
<dbReference type="EMBL" id="JABXWD010000186">
    <property type="protein sequence ID" value="MBV6342042.1"/>
    <property type="molecule type" value="Genomic_DNA"/>
</dbReference>
<dbReference type="PROSITE" id="PS51371">
    <property type="entry name" value="CBS"/>
    <property type="match status" value="2"/>
</dbReference>
<keyword evidence="3" id="KW-0820">tRNA-binding</keyword>
<comment type="caution">
    <text evidence="14">The sequence shown here is derived from an EMBL/GenBank/DDBJ whole genome shotgun (WGS) entry which is preliminary data.</text>
</comment>
<dbReference type="SMART" id="SM00116">
    <property type="entry name" value="CBS"/>
    <property type="match status" value="2"/>
</dbReference>
<dbReference type="InterPro" id="IPR000644">
    <property type="entry name" value="CBS_dom"/>
</dbReference>
<evidence type="ECO:0000259" key="13">
    <source>
        <dbReference type="PROSITE" id="PS51371"/>
    </source>
</evidence>
<evidence type="ECO:0000256" key="4">
    <source>
        <dbReference type="ARBA" id="ARBA00022679"/>
    </source>
</evidence>
<dbReference type="InterPro" id="IPR043519">
    <property type="entry name" value="NT_sf"/>
</dbReference>
<dbReference type="PANTHER" id="PTHR47788">
    <property type="entry name" value="POLYA POLYMERASE"/>
    <property type="match status" value="1"/>
</dbReference>
<dbReference type="SUPFAM" id="SSF81891">
    <property type="entry name" value="Poly A polymerase C-terminal region-like"/>
    <property type="match status" value="1"/>
</dbReference>
<keyword evidence="9" id="KW-0460">Magnesium</keyword>
<evidence type="ECO:0000256" key="11">
    <source>
        <dbReference type="PROSITE-ProRule" id="PRU00703"/>
    </source>
</evidence>
<keyword evidence="11" id="KW-0129">CBS domain</keyword>
<protein>
    <submittedName>
        <fullName evidence="14">CBS domain-containing protein</fullName>
    </submittedName>
</protein>
<dbReference type="Pfam" id="PF00571">
    <property type="entry name" value="CBS"/>
    <property type="match status" value="2"/>
</dbReference>
<evidence type="ECO:0000256" key="2">
    <source>
        <dbReference type="ARBA" id="ARBA00007265"/>
    </source>
</evidence>
<feature type="domain" description="CBS" evidence="13">
    <location>
        <begin position="374"/>
        <end position="431"/>
    </location>
</feature>
<evidence type="ECO:0000256" key="10">
    <source>
        <dbReference type="ARBA" id="ARBA00022884"/>
    </source>
</evidence>
<comment type="cofactor">
    <cofactor evidence="1">
        <name>Mg(2+)</name>
        <dbReference type="ChEBI" id="CHEBI:18420"/>
    </cofactor>
</comment>
<evidence type="ECO:0000256" key="1">
    <source>
        <dbReference type="ARBA" id="ARBA00001946"/>
    </source>
</evidence>
<dbReference type="InterPro" id="IPR002646">
    <property type="entry name" value="PolA_pol_head_dom"/>
</dbReference>
<dbReference type="InterPro" id="IPR001667">
    <property type="entry name" value="DDH_dom"/>
</dbReference>
<evidence type="ECO:0000256" key="7">
    <source>
        <dbReference type="ARBA" id="ARBA00022723"/>
    </source>
</evidence>
<name>A0ABS6RZG2_9BACT</name>
<dbReference type="CDD" id="cd05398">
    <property type="entry name" value="NT_ClassII-CCAase"/>
    <property type="match status" value="1"/>
</dbReference>
<keyword evidence="15" id="KW-1185">Reference proteome</keyword>
<keyword evidence="7" id="KW-0479">Metal-binding</keyword>
<dbReference type="InterPro" id="IPR052390">
    <property type="entry name" value="tRNA_nt/polyA_polymerase"/>
</dbReference>
<dbReference type="InterPro" id="IPR038763">
    <property type="entry name" value="DHH_sf"/>
</dbReference>
<feature type="domain" description="CBS" evidence="13">
    <location>
        <begin position="312"/>
        <end position="368"/>
    </location>
</feature>
<dbReference type="Gene3D" id="1.10.3090.10">
    <property type="entry name" value="cca-adding enzyme, domain 2"/>
    <property type="match status" value="1"/>
</dbReference>
<dbReference type="Gene3D" id="3.30.460.10">
    <property type="entry name" value="Beta Polymerase, domain 2"/>
    <property type="match status" value="1"/>
</dbReference>
<keyword evidence="6" id="KW-0548">Nucleotidyltransferase</keyword>
<evidence type="ECO:0000313" key="15">
    <source>
        <dbReference type="Proteomes" id="UP001196980"/>
    </source>
</evidence>
<dbReference type="Pfam" id="PF01368">
    <property type="entry name" value="DHH"/>
    <property type="match status" value="1"/>
</dbReference>
<keyword evidence="10 12" id="KW-0694">RNA-binding</keyword>
<keyword evidence="8" id="KW-0547">Nucleotide-binding</keyword>
<dbReference type="PANTHER" id="PTHR47788:SF1">
    <property type="entry name" value="A-ADDING TRNA NUCLEOTIDYLTRANSFERASE"/>
    <property type="match status" value="1"/>
</dbReference>
<dbReference type="SUPFAM" id="SSF64182">
    <property type="entry name" value="DHH phosphoesterases"/>
    <property type="match status" value="1"/>
</dbReference>
<evidence type="ECO:0000256" key="9">
    <source>
        <dbReference type="ARBA" id="ARBA00022842"/>
    </source>
</evidence>
<gene>
    <name evidence="14" type="ORF">HWQ67_10640</name>
</gene>
<sequence>MDIITCHVNADFDCLASMIGVQKLFPDGRLVFPGSQERVVREFLKTFPVDTLRIKDVMMQRVKRLIIVDTKSPERIGEFKSLLGRQGVQVFLYDHHRRGDGDIEATVETIEEVGATATLITELIRTRGIFITPLEATILCLGIYEETGSLRFLSTTERDLLSAAFLLKRGANLNIVSDYLRPQLSKDALLLLNELIGSMTEVFIHGIRVKLGTATLESYMGDAAQLAHNIMDMEDIDALVLILGMEGKSIMIGRSRVAELDIADLLRKFGGDGHPMAASAIVNELNPLLIKERVAALLPSIVKPTKTAKDIMTSPVVSINFTSTIKYAQRLLTKYAINVLPVLKNDIYAGLISRETVEKAIFHGFHDSAVYDFATTDELTAYTTTPIREIEEAMIEKNQRFMPVVAGHEIVGAITRTDLLRTLYEDYIRKERYPGTITEPKHAISRNVAAVLRERLPGFANNLLLIAGEIADRLNVKAYLVGGCVRDLLMAQRNLDLDIVIEGDGLAFAGELARYLHAKFKTHNRFQTAKISAIKHPDFERVNLPKDFTIDIATARTEYYESPAALPTVETSSIKKDLYRRDFTINALAISINERHFGVLIDFFGAQKDIKERIIRVLHNLSFVEDPTRAFRAVRLSERFGFKISKHMEKLIRSAISFNLFDKLSGTRLYDEFLLIFRETEPERALHRLSSYGLLAVLHRELTYTRQVASLLYAVRDTFSWYRLTFLPEEADKEADTGAVYFMALLSGISESAQTTTLDRLCAPPRTKEIIKKALGNYKAAMSVLGCGDPAVIYHALRGFNIEGVLFLMAACHVDKGKQRAISRYLTEHRNLKPAIDGMTLQQMGIKPGPVYSVILREVLDHKLRGNVNTADEEIAFVREKLRQ</sequence>
<dbReference type="InterPro" id="IPR046342">
    <property type="entry name" value="CBS_dom_sf"/>
</dbReference>
<dbReference type="RefSeq" id="WP_218252669.1">
    <property type="nucleotide sequence ID" value="NZ_JABXWD010000186.1"/>
</dbReference>
<evidence type="ECO:0000256" key="5">
    <source>
        <dbReference type="ARBA" id="ARBA00022694"/>
    </source>
</evidence>
<evidence type="ECO:0000313" key="14">
    <source>
        <dbReference type="EMBL" id="MBV6342042.1"/>
    </source>
</evidence>
<dbReference type="Pfam" id="PF01743">
    <property type="entry name" value="PolyA_pol"/>
    <property type="match status" value="1"/>
</dbReference>
<dbReference type="Gene3D" id="3.10.310.30">
    <property type="match status" value="1"/>
</dbReference>
<dbReference type="Gene3D" id="3.10.580.10">
    <property type="entry name" value="CBS-domain"/>
    <property type="match status" value="1"/>
</dbReference>
<reference evidence="14 15" key="1">
    <citation type="journal article" date="2020" name="J Geophys Res Biogeosci">
        <title>Magnetotaxis as an Adaptation to Enable Bacterial Shuttling of Microbial Sulfur and Sulfur Cycling Across Aquatic Oxic#Anoxic Interfaces.</title>
        <authorList>
            <person name="Li J."/>
            <person name="Liu P."/>
            <person name="Wang J."/>
            <person name="Roberts A.P."/>
            <person name="Pan Y."/>
        </authorList>
    </citation>
    <scope>NUCLEOTIDE SEQUENCE [LARGE SCALE GENOMIC DNA]</scope>
    <source>
        <strain evidence="14 15">MYR-1_YQ</strain>
    </source>
</reference>
<dbReference type="Pfam" id="PF12627">
    <property type="entry name" value="PolyA_pol_RNAbd"/>
    <property type="match status" value="1"/>
</dbReference>
<accession>A0ABS6RZG2</accession>
<organism evidence="14 15">
    <name type="scientific">Candidatus Magnetobacterium casense</name>
    <dbReference type="NCBI Taxonomy" id="1455061"/>
    <lineage>
        <taxon>Bacteria</taxon>
        <taxon>Pseudomonadati</taxon>
        <taxon>Nitrospirota</taxon>
        <taxon>Thermodesulfovibrionia</taxon>
        <taxon>Thermodesulfovibrionales</taxon>
        <taxon>Candidatus Magnetobacteriaceae</taxon>
        <taxon>Candidatus Magnetobacterium</taxon>
    </lineage>
</organism>
<evidence type="ECO:0000256" key="12">
    <source>
        <dbReference type="RuleBase" id="RU003953"/>
    </source>
</evidence>
<evidence type="ECO:0000256" key="6">
    <source>
        <dbReference type="ARBA" id="ARBA00022695"/>
    </source>
</evidence>
<dbReference type="Gene3D" id="3.90.1640.10">
    <property type="entry name" value="inorganic pyrophosphatase (n-terminal core)"/>
    <property type="match status" value="1"/>
</dbReference>
<dbReference type="SUPFAM" id="SSF54631">
    <property type="entry name" value="CBS-domain pair"/>
    <property type="match status" value="1"/>
</dbReference>
<dbReference type="SUPFAM" id="SSF81301">
    <property type="entry name" value="Nucleotidyltransferase"/>
    <property type="match status" value="1"/>
</dbReference>
<dbReference type="Proteomes" id="UP001196980">
    <property type="component" value="Unassembled WGS sequence"/>
</dbReference>
<proteinExistence type="inferred from homology"/>